<evidence type="ECO:0000256" key="5">
    <source>
        <dbReference type="PIRSR" id="PIRSR604294-1"/>
    </source>
</evidence>
<sequence length="618" mass="67662">MASSSSSSQSSDPSDFQTYKKGWSSMKLETPFSKSAPIHGLIPSDFPPGTYYRVGPALFTPGTRQEGNPNKAYLSKRPPQPQSDVKHVFEGDGGIIGVTIGWEKEEEEQEGGGEKERKRTVTFRSRFVRTAGFMNERKRGSKLYSALESTRILPLPLLPNANDFPVPFIRHHLQPGLNRSRRNTSNTRAVWWGGRLLTLWEGGLPYKLDGLSLSTDGKSQLGAVLKADDSFGAGCRYYGKDDTMSFYSCQQGERKSRLSVYEFGRDFKLKNGSNGPFGEAGFGGGVRVFELEGFKTVTDIAVTDSYHVVCAPNVSVDGINYLLNKDPAKCLKVNENEPGCFYLLPRGQGGKRSEDPVVKVAVAADGTEGHLGDFSFSNSWEEDEGRTVVIEGVRSLGTEVKGGPRSEDLLPRDMEDYRSRASKKELWRFVIDATTGTLKSSKPMSNTHLGFPVIDRRSSGSPSTVVYGLVGSAGSAVSPWQGVVRIDESGVEDTWIEKGEYAGEPHFVPRVGGGEGGEKDGYLVTVVRNEEASYLAILDASDLAKGPVCKVLLAEGDNAVPHGLHGCWAEGESWGYEEIRRRAKLADKLEAKGNLFNEVKSDFSGLGLRLDDFDFYGF</sequence>
<dbReference type="Pfam" id="PF03055">
    <property type="entry name" value="RPE65"/>
    <property type="match status" value="1"/>
</dbReference>
<organism evidence="7 8">
    <name type="scientific">Triparma columacea</name>
    <dbReference type="NCBI Taxonomy" id="722753"/>
    <lineage>
        <taxon>Eukaryota</taxon>
        <taxon>Sar</taxon>
        <taxon>Stramenopiles</taxon>
        <taxon>Ochrophyta</taxon>
        <taxon>Bolidophyceae</taxon>
        <taxon>Parmales</taxon>
        <taxon>Triparmaceae</taxon>
        <taxon>Triparma</taxon>
    </lineage>
</organism>
<evidence type="ECO:0008006" key="9">
    <source>
        <dbReference type="Google" id="ProtNLM"/>
    </source>
</evidence>
<keyword evidence="4 5" id="KW-0408">Iron</keyword>
<feature type="binding site" evidence="5">
    <location>
        <position position="565"/>
    </location>
    <ligand>
        <name>Fe cation</name>
        <dbReference type="ChEBI" id="CHEBI:24875"/>
        <note>catalytic</note>
    </ligand>
</feature>
<comment type="caution">
    <text evidence="7">The sequence shown here is derived from an EMBL/GenBank/DDBJ whole genome shotgun (WGS) entry which is preliminary data.</text>
</comment>
<evidence type="ECO:0000256" key="4">
    <source>
        <dbReference type="ARBA" id="ARBA00023004"/>
    </source>
</evidence>
<dbReference type="GO" id="GO:0010436">
    <property type="term" value="F:carotenoid dioxygenase activity"/>
    <property type="evidence" value="ECO:0007669"/>
    <property type="project" value="TreeGrafter"/>
</dbReference>
<comment type="cofactor">
    <cofactor evidence="5">
        <name>Fe(2+)</name>
        <dbReference type="ChEBI" id="CHEBI:29033"/>
    </cofactor>
    <text evidence="5">Binds 1 Fe(2+) ion per subunit.</text>
</comment>
<dbReference type="GO" id="GO:0046872">
    <property type="term" value="F:metal ion binding"/>
    <property type="evidence" value="ECO:0007669"/>
    <property type="project" value="UniProtKB-KW"/>
</dbReference>
<keyword evidence="3" id="KW-0560">Oxidoreductase</keyword>
<dbReference type="InterPro" id="IPR004294">
    <property type="entry name" value="Carotenoid_Oase"/>
</dbReference>
<evidence type="ECO:0000313" key="7">
    <source>
        <dbReference type="EMBL" id="GMI46504.1"/>
    </source>
</evidence>
<evidence type="ECO:0000256" key="2">
    <source>
        <dbReference type="ARBA" id="ARBA00022723"/>
    </source>
</evidence>
<name>A0A9W7GKD2_9STRA</name>
<evidence type="ECO:0000313" key="8">
    <source>
        <dbReference type="Proteomes" id="UP001165065"/>
    </source>
</evidence>
<comment type="similarity">
    <text evidence="1">Belongs to the carotenoid oxygenase family.</text>
</comment>
<dbReference type="AlphaFoldDB" id="A0A9W7GKD2"/>
<dbReference type="Proteomes" id="UP001165065">
    <property type="component" value="Unassembled WGS sequence"/>
</dbReference>
<evidence type="ECO:0000256" key="1">
    <source>
        <dbReference type="ARBA" id="ARBA00006787"/>
    </source>
</evidence>
<gene>
    <name evidence="7" type="ORF">TrCOL_g10361</name>
</gene>
<keyword evidence="2 5" id="KW-0479">Metal-binding</keyword>
<accession>A0A9W7GKD2</accession>
<feature type="binding site" evidence="5">
    <location>
        <position position="370"/>
    </location>
    <ligand>
        <name>Fe cation</name>
        <dbReference type="ChEBI" id="CHEBI:24875"/>
        <note>catalytic</note>
    </ligand>
</feature>
<dbReference type="PANTHER" id="PTHR10543">
    <property type="entry name" value="BETA-CAROTENE DIOXYGENASE"/>
    <property type="match status" value="1"/>
</dbReference>
<feature type="region of interest" description="Disordered" evidence="6">
    <location>
        <begin position="57"/>
        <end position="84"/>
    </location>
</feature>
<proteinExistence type="inferred from homology"/>
<reference evidence="8" key="1">
    <citation type="journal article" date="2023" name="Commun. Biol.">
        <title>Genome analysis of Parmales, the sister group of diatoms, reveals the evolutionary specialization of diatoms from phago-mixotrophs to photoautotrophs.</title>
        <authorList>
            <person name="Ban H."/>
            <person name="Sato S."/>
            <person name="Yoshikawa S."/>
            <person name="Yamada K."/>
            <person name="Nakamura Y."/>
            <person name="Ichinomiya M."/>
            <person name="Sato N."/>
            <person name="Blanc-Mathieu R."/>
            <person name="Endo H."/>
            <person name="Kuwata A."/>
            <person name="Ogata H."/>
        </authorList>
    </citation>
    <scope>NUCLEOTIDE SEQUENCE [LARGE SCALE GENOMIC DNA]</scope>
</reference>
<protein>
    <recommendedName>
        <fullName evidence="9">Carotenoid cleavage dioxygenase</fullName>
    </recommendedName>
</protein>
<dbReference type="OrthoDB" id="407010at2759"/>
<dbReference type="GO" id="GO:0016121">
    <property type="term" value="P:carotene catabolic process"/>
    <property type="evidence" value="ECO:0007669"/>
    <property type="project" value="TreeGrafter"/>
</dbReference>
<evidence type="ECO:0000256" key="3">
    <source>
        <dbReference type="ARBA" id="ARBA00023002"/>
    </source>
</evidence>
<evidence type="ECO:0000256" key="6">
    <source>
        <dbReference type="SAM" id="MobiDB-lite"/>
    </source>
</evidence>
<keyword evidence="8" id="KW-1185">Reference proteome</keyword>
<dbReference type="PANTHER" id="PTHR10543:SF89">
    <property type="entry name" value="CAROTENOID 9,10(9',10')-CLEAVAGE DIOXYGENASE 1"/>
    <property type="match status" value="1"/>
</dbReference>
<dbReference type="EMBL" id="BRYA01000300">
    <property type="protein sequence ID" value="GMI46504.1"/>
    <property type="molecule type" value="Genomic_DNA"/>
</dbReference>